<evidence type="ECO:0000313" key="7">
    <source>
        <dbReference type="EMBL" id="KAK6500254.1"/>
    </source>
</evidence>
<feature type="compositionally biased region" description="Pro residues" evidence="5">
    <location>
        <begin position="18"/>
        <end position="27"/>
    </location>
</feature>
<dbReference type="GO" id="GO:0015095">
    <property type="term" value="F:magnesium ion transmembrane transporter activity"/>
    <property type="evidence" value="ECO:0007669"/>
    <property type="project" value="TreeGrafter"/>
</dbReference>
<evidence type="ECO:0000256" key="4">
    <source>
        <dbReference type="ARBA" id="ARBA00023136"/>
    </source>
</evidence>
<evidence type="ECO:0000256" key="1">
    <source>
        <dbReference type="ARBA" id="ARBA00004651"/>
    </source>
</evidence>
<dbReference type="Pfam" id="PF01544">
    <property type="entry name" value="CorA"/>
    <property type="match status" value="1"/>
</dbReference>
<dbReference type="GO" id="GO:0050897">
    <property type="term" value="F:cobalt ion binding"/>
    <property type="evidence" value="ECO:0007669"/>
    <property type="project" value="TreeGrafter"/>
</dbReference>
<feature type="compositionally biased region" description="Low complexity" evidence="5">
    <location>
        <begin position="89"/>
        <end position="107"/>
    </location>
</feature>
<dbReference type="Proteomes" id="UP001370758">
    <property type="component" value="Unassembled WGS sequence"/>
</dbReference>
<dbReference type="PANTHER" id="PTHR46494">
    <property type="entry name" value="CORA FAMILY METAL ION TRANSPORTER (EUROFUNG)"/>
    <property type="match status" value="1"/>
</dbReference>
<keyword evidence="4 6" id="KW-0472">Membrane</keyword>
<gene>
    <name evidence="7" type="ORF">TWF481_010601</name>
</gene>
<dbReference type="EMBL" id="JAVHJL010000007">
    <property type="protein sequence ID" value="KAK6500254.1"/>
    <property type="molecule type" value="Genomic_DNA"/>
</dbReference>
<dbReference type="PANTHER" id="PTHR46494:SF1">
    <property type="entry name" value="CORA FAMILY METAL ION TRANSPORTER (EUROFUNG)"/>
    <property type="match status" value="1"/>
</dbReference>
<dbReference type="InterPro" id="IPR002523">
    <property type="entry name" value="MgTranspt_CorA/ZnTranspt_ZntB"/>
</dbReference>
<name>A0AAV9W2K1_9PEZI</name>
<evidence type="ECO:0000313" key="8">
    <source>
        <dbReference type="Proteomes" id="UP001370758"/>
    </source>
</evidence>
<feature type="region of interest" description="Disordered" evidence="5">
    <location>
        <begin position="1"/>
        <end position="112"/>
    </location>
</feature>
<dbReference type="GO" id="GO:0000287">
    <property type="term" value="F:magnesium ion binding"/>
    <property type="evidence" value="ECO:0007669"/>
    <property type="project" value="TreeGrafter"/>
</dbReference>
<dbReference type="GO" id="GO:0005886">
    <property type="term" value="C:plasma membrane"/>
    <property type="evidence" value="ECO:0007669"/>
    <property type="project" value="UniProtKB-SubCell"/>
</dbReference>
<evidence type="ECO:0000256" key="3">
    <source>
        <dbReference type="ARBA" id="ARBA00022989"/>
    </source>
</evidence>
<evidence type="ECO:0000256" key="5">
    <source>
        <dbReference type="SAM" id="MobiDB-lite"/>
    </source>
</evidence>
<comment type="caution">
    <text evidence="7">The sequence shown here is derived from an EMBL/GenBank/DDBJ whole genome shotgun (WGS) entry which is preliminary data.</text>
</comment>
<protein>
    <submittedName>
        <fullName evidence="7">Uncharacterized protein</fullName>
    </submittedName>
</protein>
<feature type="compositionally biased region" description="Basic and acidic residues" evidence="5">
    <location>
        <begin position="1"/>
        <end position="12"/>
    </location>
</feature>
<dbReference type="SUPFAM" id="SSF144083">
    <property type="entry name" value="Magnesium transport protein CorA, transmembrane region"/>
    <property type="match status" value="1"/>
</dbReference>
<feature type="compositionally biased region" description="Low complexity" evidence="5">
    <location>
        <begin position="705"/>
        <end position="719"/>
    </location>
</feature>
<feature type="region of interest" description="Disordered" evidence="5">
    <location>
        <begin position="1029"/>
        <end position="1074"/>
    </location>
</feature>
<comment type="subcellular location">
    <subcellularLocation>
        <location evidence="1">Cell membrane</location>
        <topology evidence="1">Multi-pass membrane protein</topology>
    </subcellularLocation>
</comment>
<feature type="compositionally biased region" description="Basic and acidic residues" evidence="5">
    <location>
        <begin position="70"/>
        <end position="88"/>
    </location>
</feature>
<dbReference type="InterPro" id="IPR045863">
    <property type="entry name" value="CorA_TM1_TM2"/>
</dbReference>
<evidence type="ECO:0000256" key="2">
    <source>
        <dbReference type="ARBA" id="ARBA00022692"/>
    </source>
</evidence>
<feature type="transmembrane region" description="Helical" evidence="6">
    <location>
        <begin position="1464"/>
        <end position="1489"/>
    </location>
</feature>
<feature type="region of interest" description="Disordered" evidence="5">
    <location>
        <begin position="690"/>
        <end position="984"/>
    </location>
</feature>
<sequence>MPINIDIDHYDSWDDDPLIPPPAPAPASQPESDVTPESGSPEGSELTDQGASGTGDRAARDAMRRRRAREARASAERSRMRARDEAARRAAQAAAAARRAGQAAARGRGPGPGFMYPPPRGLGSEHPPGHRSTITIKKERRYPNLQESLKASGRYFVETEREFLVFSVTPREVERIKQRALYDRPPDLPAYDDPVMFSGQSSSEDDDEFLSYSLRLDLEGAADEPPPPRILHPVPFSWWFDVALKSSGDENSKIKSIFHGGNVPSGQRSSTFLRYFTAHRKELVGPQSGQSGRPEIKKVISSRRSISAEVKDDTVKLITACTANPSGRPTNIDDIRFRWIHFQNPTLNLEDFKEQVLNISGLEDHDLTILWDLFERVKDKMERTYIHGKYLEGGAIRCDGKSGKECSSATFIAMPVLKLQPLEVPSILKGQRSQPKAFQSSDHAPRPLMQTTANMASTLDRDKKQATFSSKLVPRDQAIHVVQTWILVINDKLLVTHSPSSLKDIAGPNIQFEDGQQDEGFTIRVGTNFDGAHYLAGEKCQTWFEFQAELKKVVRTPTYLPYKEKDATISLKDGTILGPQNWAAKLGENKAKLFRVALELKDNRPSMMPPHMRMDPPGLGSHYAPRSYVPSPYASRPYAPGSIAPSPYAPSPYAPSPYASNPYALNPYTPSPYAPSSYAPSYAAGSYPPATAPTVPQSQMISRTGGVDPSGDSDGGAVAVSKSSYQRSGPPSRRQRNLPPTRAGSTPFQDDAGPATKYEGRRSSRPQLPPGYVERSSEARPTIAPVPDPPTTSAPRRGLGATLTDVVDESFKPSRYAPSEVGTESEDNGFIRRPGGRQPLSLPAPPMPGERVSRPYSFKGDKSAHSGDYHGTEHSYRSDSETWEDHEETDTTESDTEEYPAPPPFRRPTPGVIPPPPRSSMPPRRVAFGLPSTMGGSVEPMRTVPNSGYAAASGPGRPYSSRNPPNPFLPPEQQNGPLGSRDRDSIFYHLPDEIIAEKEKEKGEEKGGSGTDQLALELPKVLPVFQWPTKASGGTKTMDKESKFNFRNRSASRGSKGHKTHKKSQSSNSPVSPTIIEASDESYSLLKDILNDLNRRLESSEPEDFRNAYLSCGSSDYIEVEKSLKEIENTNVASADSPMKAITTELISERRQILDLCRKILSFFIPKNWKDGKLVERLWSSILQLVIVGINEDSRPFCTDMITRLESINRHIQVIVAGVAGDSMEDPRYRIPSALFESFLHFAEAIIQASVGIELLRGGLPPDMRKVVELDRAHRSVETTLDACKSSLRKGKFQIMCMILTGRTKDQMNFEEACTETIVSFILRHAISEPITKVEAEPSPINIYLEKLTNIDLEAKYRPDQKILQDILYLGDQVTAFDDIRGAQSKVLSAADVLLHPKGSLDMKDPRSPYSLAYSSPRDRMGGGIEYLFRQERDYMDDYGTRASALYKFVEEAISLKEEDNGKAIMVFTIVTTVFLPLNFVTSFFGMNTTDIRDIDRDQRIFWTTAIPVTILVLGFALTWAYIGDTIQDRLFGPFPFWGKLFRGRLDKHRAKWVRKLGSKEEEEDDPPPSYRYSYPGVRRSSQPPVPSPVYANGSGYQSRKTGNAKPRRRRNAGASRGKSGL</sequence>
<feature type="region of interest" description="Disordered" evidence="5">
    <location>
        <begin position="1557"/>
        <end position="1622"/>
    </location>
</feature>
<evidence type="ECO:0000256" key="6">
    <source>
        <dbReference type="SAM" id="Phobius"/>
    </source>
</evidence>
<feature type="compositionally biased region" description="Acidic residues" evidence="5">
    <location>
        <begin position="881"/>
        <end position="898"/>
    </location>
</feature>
<keyword evidence="8" id="KW-1185">Reference proteome</keyword>
<reference evidence="7 8" key="1">
    <citation type="submission" date="2023-08" db="EMBL/GenBank/DDBJ databases">
        <authorList>
            <person name="Palmer J.M."/>
        </authorList>
    </citation>
    <scope>NUCLEOTIDE SEQUENCE [LARGE SCALE GENOMIC DNA]</scope>
    <source>
        <strain evidence="7 8">TWF481</strain>
    </source>
</reference>
<keyword evidence="3 6" id="KW-1133">Transmembrane helix</keyword>
<feature type="transmembrane region" description="Helical" evidence="6">
    <location>
        <begin position="1501"/>
        <end position="1523"/>
    </location>
</feature>
<feature type="compositionally biased region" description="Basic residues" evidence="5">
    <location>
        <begin position="1055"/>
        <end position="1064"/>
    </location>
</feature>
<feature type="compositionally biased region" description="Basic and acidic residues" evidence="5">
    <location>
        <begin position="859"/>
        <end position="880"/>
    </location>
</feature>
<dbReference type="Gene3D" id="1.20.58.340">
    <property type="entry name" value="Magnesium transport protein CorA, transmembrane region"/>
    <property type="match status" value="1"/>
</dbReference>
<accession>A0AAV9W2K1</accession>
<dbReference type="GO" id="GO:0015087">
    <property type="term" value="F:cobalt ion transmembrane transporter activity"/>
    <property type="evidence" value="ECO:0007669"/>
    <property type="project" value="TreeGrafter"/>
</dbReference>
<keyword evidence="2 6" id="KW-0812">Transmembrane</keyword>
<feature type="compositionally biased region" description="Low complexity" evidence="5">
    <location>
        <begin position="1571"/>
        <end position="1583"/>
    </location>
</feature>
<feature type="compositionally biased region" description="Pro residues" evidence="5">
    <location>
        <begin position="900"/>
        <end position="920"/>
    </location>
</feature>
<proteinExistence type="predicted"/>
<organism evidence="7 8">
    <name type="scientific">Arthrobotrys musiformis</name>
    <dbReference type="NCBI Taxonomy" id="47236"/>
    <lineage>
        <taxon>Eukaryota</taxon>
        <taxon>Fungi</taxon>
        <taxon>Dikarya</taxon>
        <taxon>Ascomycota</taxon>
        <taxon>Pezizomycotina</taxon>
        <taxon>Orbiliomycetes</taxon>
        <taxon>Orbiliales</taxon>
        <taxon>Orbiliaceae</taxon>
        <taxon>Arthrobotrys</taxon>
    </lineage>
</organism>
<feature type="compositionally biased region" description="Polar residues" evidence="5">
    <location>
        <begin position="29"/>
        <end position="38"/>
    </location>
</feature>